<evidence type="ECO:0000313" key="2">
    <source>
        <dbReference type="EMBL" id="KAK4884981.1"/>
    </source>
</evidence>
<feature type="region of interest" description="Disordered" evidence="1">
    <location>
        <begin position="1"/>
        <end position="25"/>
    </location>
</feature>
<evidence type="ECO:0000256" key="1">
    <source>
        <dbReference type="SAM" id="MobiDB-lite"/>
    </source>
</evidence>
<organism evidence="2 3">
    <name type="scientific">Aquatica leii</name>
    <dbReference type="NCBI Taxonomy" id="1421715"/>
    <lineage>
        <taxon>Eukaryota</taxon>
        <taxon>Metazoa</taxon>
        <taxon>Ecdysozoa</taxon>
        <taxon>Arthropoda</taxon>
        <taxon>Hexapoda</taxon>
        <taxon>Insecta</taxon>
        <taxon>Pterygota</taxon>
        <taxon>Neoptera</taxon>
        <taxon>Endopterygota</taxon>
        <taxon>Coleoptera</taxon>
        <taxon>Polyphaga</taxon>
        <taxon>Elateriformia</taxon>
        <taxon>Elateroidea</taxon>
        <taxon>Lampyridae</taxon>
        <taxon>Luciolinae</taxon>
        <taxon>Aquatica</taxon>
    </lineage>
</organism>
<sequence length="192" mass="22085">MSSISSISSPSVSSASNLDSSSEDEVVRVPRAPRVFLNRTNPFDMLSDDEFQCRFRLSKACTMRVLRRIEGNIVPNTRRNHSISAINRLLITLRFYATGSLHQVIADHFIVTKATAGRIIHHVTHYIALLKDEYIRMPSTLNERLRVCNEFFLISDFQMYAALLTVRISKFSLQEVIQKQKRCVFYKCSGYM</sequence>
<gene>
    <name evidence="2" type="ORF">RN001_001252</name>
</gene>
<dbReference type="EMBL" id="JARPUR010000001">
    <property type="protein sequence ID" value="KAK4884981.1"/>
    <property type="molecule type" value="Genomic_DNA"/>
</dbReference>
<name>A0AAN7PL14_9COLE</name>
<accession>A0AAN7PL14</accession>
<reference evidence="3" key="1">
    <citation type="submission" date="2023-01" db="EMBL/GenBank/DDBJ databases">
        <title>Key to firefly adult light organ development and bioluminescence: homeobox transcription factors regulate luciferase expression and transportation to peroxisome.</title>
        <authorList>
            <person name="Fu X."/>
        </authorList>
    </citation>
    <scope>NUCLEOTIDE SEQUENCE [LARGE SCALE GENOMIC DNA]</scope>
</reference>
<dbReference type="Proteomes" id="UP001353858">
    <property type="component" value="Unassembled WGS sequence"/>
</dbReference>
<evidence type="ECO:0008006" key="4">
    <source>
        <dbReference type="Google" id="ProtNLM"/>
    </source>
</evidence>
<protein>
    <recommendedName>
        <fullName evidence="4">Nuclease HARBI1</fullName>
    </recommendedName>
</protein>
<proteinExistence type="predicted"/>
<evidence type="ECO:0000313" key="3">
    <source>
        <dbReference type="Proteomes" id="UP001353858"/>
    </source>
</evidence>
<comment type="caution">
    <text evidence="2">The sequence shown here is derived from an EMBL/GenBank/DDBJ whole genome shotgun (WGS) entry which is preliminary data.</text>
</comment>
<feature type="compositionally biased region" description="Low complexity" evidence="1">
    <location>
        <begin position="1"/>
        <end position="20"/>
    </location>
</feature>
<keyword evidence="3" id="KW-1185">Reference proteome</keyword>
<dbReference type="AlphaFoldDB" id="A0AAN7PL14"/>